<evidence type="ECO:0000256" key="3">
    <source>
        <dbReference type="ARBA" id="ARBA00022617"/>
    </source>
</evidence>
<dbReference type="Gene3D" id="1.10.630.10">
    <property type="entry name" value="Cytochrome P450"/>
    <property type="match status" value="1"/>
</dbReference>
<feature type="non-terminal residue" evidence="9">
    <location>
        <position position="1"/>
    </location>
</feature>
<keyword evidence="6" id="KW-0408">Iron</keyword>
<dbReference type="CDD" id="cd11064">
    <property type="entry name" value="CYP86A"/>
    <property type="match status" value="1"/>
</dbReference>
<dbReference type="InterPro" id="IPR036396">
    <property type="entry name" value="Cyt_P450_sf"/>
</dbReference>
<gene>
    <name evidence="9" type="ORF">HID58_071302</name>
</gene>
<keyword evidence="3" id="KW-0349">Heme</keyword>
<dbReference type="Proteomes" id="UP000824890">
    <property type="component" value="Unassembled WGS sequence"/>
</dbReference>
<dbReference type="SUPFAM" id="SSF48264">
    <property type="entry name" value="Cytochrome P450"/>
    <property type="match status" value="1"/>
</dbReference>
<feature type="transmembrane region" description="Helical" evidence="8">
    <location>
        <begin position="21"/>
        <end position="41"/>
    </location>
</feature>
<dbReference type="InterPro" id="IPR001128">
    <property type="entry name" value="Cyt_P450"/>
</dbReference>
<keyword evidence="4" id="KW-0479">Metal-binding</keyword>
<keyword evidence="8" id="KW-0812">Transmembrane</keyword>
<organism evidence="9 10">
    <name type="scientific">Brassica napus</name>
    <name type="common">Rape</name>
    <dbReference type="NCBI Taxonomy" id="3708"/>
    <lineage>
        <taxon>Eukaryota</taxon>
        <taxon>Viridiplantae</taxon>
        <taxon>Streptophyta</taxon>
        <taxon>Embryophyta</taxon>
        <taxon>Tracheophyta</taxon>
        <taxon>Spermatophyta</taxon>
        <taxon>Magnoliopsida</taxon>
        <taxon>eudicotyledons</taxon>
        <taxon>Gunneridae</taxon>
        <taxon>Pentapetalae</taxon>
        <taxon>rosids</taxon>
        <taxon>malvids</taxon>
        <taxon>Brassicales</taxon>
        <taxon>Brassicaceae</taxon>
        <taxon>Brassiceae</taxon>
        <taxon>Brassica</taxon>
    </lineage>
</organism>
<comment type="cofactor">
    <cofactor evidence="1">
        <name>heme</name>
        <dbReference type="ChEBI" id="CHEBI:30413"/>
    </cofactor>
</comment>
<evidence type="ECO:0000256" key="4">
    <source>
        <dbReference type="ARBA" id="ARBA00022723"/>
    </source>
</evidence>
<evidence type="ECO:0000256" key="5">
    <source>
        <dbReference type="ARBA" id="ARBA00023002"/>
    </source>
</evidence>
<keyword evidence="5" id="KW-0560">Oxidoreductase</keyword>
<dbReference type="InterPro" id="IPR002401">
    <property type="entry name" value="Cyt_P450_E_grp-I"/>
</dbReference>
<protein>
    <submittedName>
        <fullName evidence="9">Uncharacterized protein</fullName>
    </submittedName>
</protein>
<feature type="transmembrane region" description="Helical" evidence="8">
    <location>
        <begin position="797"/>
        <end position="816"/>
    </location>
</feature>
<feature type="transmembrane region" description="Helical" evidence="8">
    <location>
        <begin position="822"/>
        <end position="840"/>
    </location>
</feature>
<dbReference type="PRINTS" id="PR00463">
    <property type="entry name" value="EP450I"/>
</dbReference>
<sequence length="860" mass="97841">FNLIDAHNHHKHLPAQTRRQMEFLIIILFIVSLPIFIFFIFPRQPSSHIGFKSYPIVGSIPGLVKNRHRFLDWTVETLSRCPTQTAVFRRPGNQQFVMTANPANVEFMLKTKFDSFPKGERFISFLEDFLGRGIFNSDGEMWWKQRKTASYEFSTRSLRDFVMTNVTVEINTRLVPVLAAAATAGKPIDLQDILERFAFDNICKLAFNVDAACLGDDGADGVEFMKAFETAATIISKRFQSVVSYSWKIKKKLDIGSEKVLRESIVTVHKFADDIVRHRTDDQARSSNTNEDLLSRFINIEEMSSPELLRDIVISFILAGRDTTSSALSWFFWLLSKHPEVEDKIRQELNSIRARTGKRVGEVYGFEELKLMNYLHAAITESLRLYPPVPVDTMSSVEDNVLPDGTFVGKAWGISYNAYAMGRMESIWGKGCDRFDPERWIDETNGGFRGENPYKFPVFHAGPRMCLGKEMAYIQMKSIVAAVLDRFVVEVRVKERPEILLSMTLRMKGGYMKEPELFVGQLPKSLRISARRMSRSHTPARLGFLSRSKPPLDAPQGTFMTSLTESYDKWFWVDFVIPLRIQYGNVGFQSHCLNSTIVSFSNSVKYIQRIVARHRGTGSSAASTSIPLWLIVKSIASPPPHRLIISIPFERCWYSTDTCFGLNQNHLWSLNLPIVINLSHHSSSKASCLSTFRRRPSVQRVHLAQSRDVVPKLPLFVHPSQVNRVFISSDFVIGAIRFQGPSYLFVNVKSRIFILFGSVEIHIVSSWSLDVGARAVHARSTSFQTLPFGLINVGSDYFMLMVVTYSGIHLMFPTVLQWTSKTLSFSFVITCFMFCFMMFIKPSRIPSGSYLVTDEHSSGL</sequence>
<evidence type="ECO:0000256" key="6">
    <source>
        <dbReference type="ARBA" id="ARBA00023004"/>
    </source>
</evidence>
<comment type="similarity">
    <text evidence="2">Belongs to the cytochrome P450 family.</text>
</comment>
<dbReference type="PRINTS" id="PR00385">
    <property type="entry name" value="P450"/>
</dbReference>
<reference evidence="9 10" key="1">
    <citation type="submission" date="2021-05" db="EMBL/GenBank/DDBJ databases">
        <title>Genome Assembly of Synthetic Allotetraploid Brassica napus Reveals Homoeologous Exchanges between Subgenomes.</title>
        <authorList>
            <person name="Davis J.T."/>
        </authorList>
    </citation>
    <scope>NUCLEOTIDE SEQUENCE [LARGE SCALE GENOMIC DNA]</scope>
    <source>
        <strain evidence="10">cv. Da-Ae</strain>
        <tissue evidence="9">Seedling</tissue>
    </source>
</reference>
<evidence type="ECO:0000256" key="7">
    <source>
        <dbReference type="ARBA" id="ARBA00023033"/>
    </source>
</evidence>
<keyword evidence="7" id="KW-0503">Monooxygenase</keyword>
<keyword evidence="8" id="KW-0472">Membrane</keyword>
<dbReference type="EMBL" id="JAGKQM010000016">
    <property type="protein sequence ID" value="KAH0873940.1"/>
    <property type="molecule type" value="Genomic_DNA"/>
</dbReference>
<evidence type="ECO:0000256" key="1">
    <source>
        <dbReference type="ARBA" id="ARBA00001971"/>
    </source>
</evidence>
<dbReference type="Pfam" id="PF00067">
    <property type="entry name" value="p450"/>
    <property type="match status" value="1"/>
</dbReference>
<dbReference type="InterPro" id="IPR017972">
    <property type="entry name" value="Cyt_P450_CS"/>
</dbReference>
<evidence type="ECO:0000256" key="2">
    <source>
        <dbReference type="ARBA" id="ARBA00010617"/>
    </source>
</evidence>
<evidence type="ECO:0000313" key="9">
    <source>
        <dbReference type="EMBL" id="KAH0873940.1"/>
    </source>
</evidence>
<comment type="caution">
    <text evidence="9">The sequence shown here is derived from an EMBL/GenBank/DDBJ whole genome shotgun (WGS) entry which is preliminary data.</text>
</comment>
<evidence type="ECO:0000256" key="8">
    <source>
        <dbReference type="SAM" id="Phobius"/>
    </source>
</evidence>
<dbReference type="PANTHER" id="PTHR24296">
    <property type="entry name" value="CYTOCHROME P450"/>
    <property type="match status" value="1"/>
</dbReference>
<dbReference type="PROSITE" id="PS00086">
    <property type="entry name" value="CYTOCHROME_P450"/>
    <property type="match status" value="1"/>
</dbReference>
<proteinExistence type="inferred from homology"/>
<accession>A0ABQ7Z1B1</accession>
<name>A0ABQ7Z1B1_BRANA</name>
<keyword evidence="8" id="KW-1133">Transmembrane helix</keyword>
<evidence type="ECO:0000313" key="10">
    <source>
        <dbReference type="Proteomes" id="UP000824890"/>
    </source>
</evidence>
<keyword evidence="10" id="KW-1185">Reference proteome</keyword>